<dbReference type="PATRIC" id="fig|1365250.3.peg.4870"/>
<dbReference type="AlphaFoldDB" id="A0A166UGU9"/>
<keyword evidence="2" id="KW-1185">Reference proteome</keyword>
<dbReference type="RefSeq" id="WP_063366042.1">
    <property type="nucleotide sequence ID" value="NZ_AQHB01000039.1"/>
</dbReference>
<dbReference type="EMBL" id="AUYB01000148">
    <property type="protein sequence ID" value="KZN30654.1"/>
    <property type="molecule type" value="Genomic_DNA"/>
</dbReference>
<comment type="caution">
    <text evidence="1">The sequence shown here is derived from an EMBL/GenBank/DDBJ whole genome shotgun (WGS) entry which is preliminary data.</text>
</comment>
<name>A0A166UGU9_9GAMM</name>
<evidence type="ECO:0000313" key="1">
    <source>
        <dbReference type="EMBL" id="KZN30654.1"/>
    </source>
</evidence>
<accession>A0A166UGU9</accession>
<proteinExistence type="predicted"/>
<gene>
    <name evidence="1" type="ORF">N475_24320</name>
</gene>
<evidence type="ECO:0000313" key="2">
    <source>
        <dbReference type="Proteomes" id="UP000076643"/>
    </source>
</evidence>
<reference evidence="1 2" key="1">
    <citation type="submission" date="2013-07" db="EMBL/GenBank/DDBJ databases">
        <title>Comparative Genomic and Metabolomic Analysis of Twelve Strains of Pseudoalteromonas luteoviolacea.</title>
        <authorList>
            <person name="Vynne N.G."/>
            <person name="Mansson M."/>
            <person name="Gram L."/>
        </authorList>
    </citation>
    <scope>NUCLEOTIDE SEQUENCE [LARGE SCALE GENOMIC DNA]</scope>
    <source>
        <strain evidence="1 2">DSM 6061</strain>
    </source>
</reference>
<dbReference type="Proteomes" id="UP000076643">
    <property type="component" value="Unassembled WGS sequence"/>
</dbReference>
<sequence>MKSWLNYFNPNRGNDKYSTNMSVITMQQLGQKKEAVLQGLLEDSLQNPFITVRYHLGRRATDPLTDKFESIALVDVDKFITSNRWEVRAENMWQQGVYTLVFGDNKLLDVLNTRSIFYATTDHEEALSYLRLKSQSDLYKPLYTHVIQPMLLSYQRQFAQKQTSEQTFLEVKLLKVLIESYCEIMRRPEYEQKWSKQVRAAVETHFNACIAANHVGRYSDEQIAKACNILQAF</sequence>
<organism evidence="1 2">
    <name type="scientific">Pseudoalteromonas luteoviolacea DSM 6061</name>
    <dbReference type="NCBI Taxonomy" id="1365250"/>
    <lineage>
        <taxon>Bacteria</taxon>
        <taxon>Pseudomonadati</taxon>
        <taxon>Pseudomonadota</taxon>
        <taxon>Gammaproteobacteria</taxon>
        <taxon>Alteromonadales</taxon>
        <taxon>Pseudoalteromonadaceae</taxon>
        <taxon>Pseudoalteromonas</taxon>
    </lineage>
</organism>
<protein>
    <submittedName>
        <fullName evidence="1">Uncharacterized protein</fullName>
    </submittedName>
</protein>